<dbReference type="Proteomes" id="UP000644749">
    <property type="component" value="Unassembled WGS sequence"/>
</dbReference>
<dbReference type="EMBL" id="JAESHT010000046">
    <property type="protein sequence ID" value="MBL3675752.1"/>
    <property type="molecule type" value="Genomic_DNA"/>
</dbReference>
<dbReference type="PANTHER" id="PTHR30437:SF5">
    <property type="entry name" value="REGULATOR OF NUCLEOSIDE DIPHOSPHATE KINASE"/>
    <property type="match status" value="1"/>
</dbReference>
<keyword evidence="2" id="KW-0808">Transferase</keyword>
<dbReference type="PANTHER" id="PTHR30437">
    <property type="entry name" value="TRANSCRIPTION ELONGATION FACTOR GREA"/>
    <property type="match status" value="1"/>
</dbReference>
<organism evidence="2 3">
    <name type="scientific">Paracoccus aerius</name>
    <dbReference type="NCBI Taxonomy" id="1915382"/>
    <lineage>
        <taxon>Bacteria</taxon>
        <taxon>Pseudomonadati</taxon>
        <taxon>Pseudomonadota</taxon>
        <taxon>Alphaproteobacteria</taxon>
        <taxon>Rhodobacterales</taxon>
        <taxon>Paracoccaceae</taxon>
        <taxon>Paracoccus</taxon>
    </lineage>
</organism>
<dbReference type="Gene3D" id="3.10.50.30">
    <property type="entry name" value="Transcription elongation factor, GreA/GreB, C-terminal domain"/>
    <property type="match status" value="1"/>
</dbReference>
<protein>
    <submittedName>
        <fullName evidence="2">Nucleoside diphosphate kinase regulator</fullName>
    </submittedName>
</protein>
<dbReference type="InterPro" id="IPR023459">
    <property type="entry name" value="Tscrpt_elong_fac_GreA/B_fam"/>
</dbReference>
<dbReference type="Pfam" id="PF01272">
    <property type="entry name" value="GreA_GreB"/>
    <property type="match status" value="1"/>
</dbReference>
<dbReference type="InterPro" id="IPR036953">
    <property type="entry name" value="GreA/GreB_C_sf"/>
</dbReference>
<comment type="caution">
    <text evidence="2">The sequence shown here is derived from an EMBL/GenBank/DDBJ whole genome shotgun (WGS) entry which is preliminary data.</text>
</comment>
<sequence length="135" mass="14330">MSRSPRRVRAVINADHVGRLESLAEAASARLPDVAEPLLAKLATARIVTSRQMPADVVTLGTALTYRDDISGREQDVTLVWPEEADIGRGAISVLTPIGIALLGLPVGGNVSWMTRTGHKRALTVLRLGVVSEAA</sequence>
<name>A0ABS1SAI1_9RHOB</name>
<dbReference type="SUPFAM" id="SSF54534">
    <property type="entry name" value="FKBP-like"/>
    <property type="match status" value="1"/>
</dbReference>
<feature type="domain" description="Transcription elongation factor GreA/GreB C-terminal" evidence="1">
    <location>
        <begin position="54"/>
        <end position="126"/>
    </location>
</feature>
<evidence type="ECO:0000259" key="1">
    <source>
        <dbReference type="Pfam" id="PF01272"/>
    </source>
</evidence>
<dbReference type="InterPro" id="IPR001437">
    <property type="entry name" value="Tscrpt_elong_fac_GreA/B_C"/>
</dbReference>
<accession>A0ABS1SAI1</accession>
<dbReference type="NCBIfam" id="NF004396">
    <property type="entry name" value="PRK05753.1"/>
    <property type="match status" value="1"/>
</dbReference>
<dbReference type="GO" id="GO:0016301">
    <property type="term" value="F:kinase activity"/>
    <property type="evidence" value="ECO:0007669"/>
    <property type="project" value="UniProtKB-KW"/>
</dbReference>
<reference evidence="2 3" key="1">
    <citation type="submission" date="2021-01" db="EMBL/GenBank/DDBJ databases">
        <title>011410 draft genome.</title>
        <authorList>
            <person name="Lang L."/>
        </authorList>
    </citation>
    <scope>NUCLEOTIDE SEQUENCE [LARGE SCALE GENOMIC DNA]</scope>
    <source>
        <strain evidence="2 3">KCTC 42845</strain>
    </source>
</reference>
<proteinExistence type="predicted"/>
<gene>
    <name evidence="2" type="primary">rnk</name>
    <name evidence="2" type="ORF">JL111_20035</name>
</gene>
<dbReference type="RefSeq" id="WP_191313189.1">
    <property type="nucleotide sequence ID" value="NZ_BNCL01000047.1"/>
</dbReference>
<keyword evidence="3" id="KW-1185">Reference proteome</keyword>
<keyword evidence="2" id="KW-0418">Kinase</keyword>
<evidence type="ECO:0000313" key="3">
    <source>
        <dbReference type="Proteomes" id="UP000644749"/>
    </source>
</evidence>
<evidence type="ECO:0000313" key="2">
    <source>
        <dbReference type="EMBL" id="MBL3675752.1"/>
    </source>
</evidence>